<evidence type="ECO:0000256" key="4">
    <source>
        <dbReference type="ARBA" id="ARBA00022725"/>
    </source>
</evidence>
<feature type="transmembrane region" description="Helical" evidence="9">
    <location>
        <begin position="278"/>
        <end position="298"/>
    </location>
</feature>
<keyword evidence="3 9" id="KW-0812">Transmembrane</keyword>
<dbReference type="AlphaFoldDB" id="A0A1B3P5M4"/>
<dbReference type="PANTHER" id="PTHR21137:SF44">
    <property type="entry name" value="ODORANT RECEPTOR 13A-RELATED"/>
    <property type="match status" value="1"/>
</dbReference>
<keyword evidence="7 9" id="KW-0675">Receptor</keyword>
<evidence type="ECO:0000256" key="1">
    <source>
        <dbReference type="ARBA" id="ARBA00004141"/>
    </source>
</evidence>
<keyword evidence="5 9" id="KW-1133">Transmembrane helix</keyword>
<keyword evidence="2 9" id="KW-0716">Sensory transduction</keyword>
<reference evidence="10" key="1">
    <citation type="journal article" date="2016" name="BMC Genomics">
        <title>Antennal transcriptome analysis and expression profiles of odorant binding proteins in Eogystia hippophaecolus (Lepidoptera: Cossidae).</title>
        <authorList>
            <person name="Hu P."/>
            <person name="Tao J."/>
            <person name="Cui M."/>
            <person name="Gao C."/>
            <person name="Lu P."/>
            <person name="Luo Y."/>
        </authorList>
    </citation>
    <scope>NUCLEOTIDE SEQUENCE</scope>
</reference>
<dbReference type="GO" id="GO:0007165">
    <property type="term" value="P:signal transduction"/>
    <property type="evidence" value="ECO:0007669"/>
    <property type="project" value="UniProtKB-KW"/>
</dbReference>
<comment type="similarity">
    <text evidence="9">Belongs to the insect chemoreceptor superfamily. Heteromeric odorant receptor channel (TC 1.A.69) family.</text>
</comment>
<name>A0A1B3P5M4_EOGHI</name>
<keyword evidence="4 9" id="KW-0552">Olfaction</keyword>
<evidence type="ECO:0000256" key="3">
    <source>
        <dbReference type="ARBA" id="ARBA00022692"/>
    </source>
</evidence>
<proteinExistence type="evidence at transcript level"/>
<comment type="subcellular location">
    <subcellularLocation>
        <location evidence="9">Cell membrane</location>
        <topology evidence="9">Multi-pass membrane protein</topology>
    </subcellularLocation>
    <subcellularLocation>
        <location evidence="1">Membrane</location>
        <topology evidence="1">Multi-pass membrane protein</topology>
    </subcellularLocation>
</comment>
<evidence type="ECO:0000256" key="2">
    <source>
        <dbReference type="ARBA" id="ARBA00022606"/>
    </source>
</evidence>
<keyword evidence="8 9" id="KW-0807">Transducer</keyword>
<sequence length="408" mass="47861">MSVAEEFDKASEIIKIFFKLMGIHLNENKTIIDHFKSYWFYYFNFIWLNIDVLGEILFVITGAINGERFIDLTYMLPCIAECLLGDFKTYHLIKYSHHVRDLTHTLRNMNYHEMFTNQEVEKKIFQESFPFMDLGVNTLKRCNIVALINFGMNPMFVMASKYYTTRKFELYLPFHIWYPFDAYNHYLYPFVYVHQVYSAYVALFTVYGPDSLFYTYSTFVGVQFRLLKHSIEHIVPPTFTSTEQELADFHIKIEKIVLWHLELVRCVKLLENIFTKSTLFNAITSSFLICLTGFNITAIDHLPFVMTFVAFLSVTFLQIFFFCSYGDMIMRLSVEVGDSVYNCQWYLVSPSTAKQLVIILTRAQMPCKMTALGFADINLKAFTRILSTSWSYFTLLKTMYSSPGAENE</sequence>
<feature type="transmembrane region" description="Helical" evidence="9">
    <location>
        <begin position="39"/>
        <end position="60"/>
    </location>
</feature>
<comment type="caution">
    <text evidence="9">Lacks conserved residue(s) required for the propagation of feature annotation.</text>
</comment>
<evidence type="ECO:0000256" key="9">
    <source>
        <dbReference type="RuleBase" id="RU351113"/>
    </source>
</evidence>
<dbReference type="InterPro" id="IPR004117">
    <property type="entry name" value="7tm6_olfct_rcpt"/>
</dbReference>
<feature type="transmembrane region" description="Helical" evidence="9">
    <location>
        <begin position="304"/>
        <end position="323"/>
    </location>
</feature>
<protein>
    <recommendedName>
        <fullName evidence="9">Odorant receptor</fullName>
    </recommendedName>
</protein>
<dbReference type="EMBL" id="KX655969">
    <property type="protein sequence ID" value="AOG12918.1"/>
    <property type="molecule type" value="mRNA"/>
</dbReference>
<keyword evidence="6 9" id="KW-0472">Membrane</keyword>
<accession>A0A1B3P5M4</accession>
<dbReference type="Pfam" id="PF02949">
    <property type="entry name" value="7tm_6"/>
    <property type="match status" value="1"/>
</dbReference>
<evidence type="ECO:0000256" key="5">
    <source>
        <dbReference type="ARBA" id="ARBA00022989"/>
    </source>
</evidence>
<dbReference type="GO" id="GO:0004984">
    <property type="term" value="F:olfactory receptor activity"/>
    <property type="evidence" value="ECO:0007669"/>
    <property type="project" value="InterPro"/>
</dbReference>
<organism evidence="10">
    <name type="scientific">Eogystia hippophaecolus</name>
    <name type="common">Moth</name>
    <name type="synonym">Holcocerus hippophaecolus</name>
    <dbReference type="NCBI Taxonomy" id="1206364"/>
    <lineage>
        <taxon>Eukaryota</taxon>
        <taxon>Metazoa</taxon>
        <taxon>Ecdysozoa</taxon>
        <taxon>Arthropoda</taxon>
        <taxon>Hexapoda</taxon>
        <taxon>Insecta</taxon>
        <taxon>Pterygota</taxon>
        <taxon>Neoptera</taxon>
        <taxon>Endopterygota</taxon>
        <taxon>Lepidoptera</taxon>
        <taxon>Glossata</taxon>
        <taxon>Ditrysia</taxon>
        <taxon>Cossoidea</taxon>
        <taxon>Cossidae</taxon>
        <taxon>Cossinae</taxon>
        <taxon>Eogystia</taxon>
    </lineage>
</organism>
<dbReference type="PANTHER" id="PTHR21137">
    <property type="entry name" value="ODORANT RECEPTOR"/>
    <property type="match status" value="1"/>
</dbReference>
<evidence type="ECO:0000256" key="7">
    <source>
        <dbReference type="ARBA" id="ARBA00023170"/>
    </source>
</evidence>
<dbReference type="GO" id="GO:0005549">
    <property type="term" value="F:odorant binding"/>
    <property type="evidence" value="ECO:0007669"/>
    <property type="project" value="InterPro"/>
</dbReference>
<evidence type="ECO:0000256" key="6">
    <source>
        <dbReference type="ARBA" id="ARBA00023136"/>
    </source>
</evidence>
<dbReference type="GO" id="GO:0005886">
    <property type="term" value="C:plasma membrane"/>
    <property type="evidence" value="ECO:0007669"/>
    <property type="project" value="UniProtKB-SubCell"/>
</dbReference>
<evidence type="ECO:0000256" key="8">
    <source>
        <dbReference type="ARBA" id="ARBA00023224"/>
    </source>
</evidence>
<evidence type="ECO:0000313" key="10">
    <source>
        <dbReference type="EMBL" id="AOG12918.1"/>
    </source>
</evidence>